<evidence type="ECO:0000313" key="3">
    <source>
        <dbReference type="Proteomes" id="UP000178349"/>
    </source>
</evidence>
<evidence type="ECO:0000313" key="2">
    <source>
        <dbReference type="EMBL" id="OGH86427.1"/>
    </source>
</evidence>
<comment type="caution">
    <text evidence="2">The sequence shown here is derived from an EMBL/GenBank/DDBJ whole genome shotgun (WGS) entry which is preliminary data.</text>
</comment>
<protein>
    <submittedName>
        <fullName evidence="2">Uncharacterized protein</fullName>
    </submittedName>
</protein>
<evidence type="ECO:0000256" key="1">
    <source>
        <dbReference type="SAM" id="MobiDB-lite"/>
    </source>
</evidence>
<reference evidence="2 3" key="1">
    <citation type="journal article" date="2016" name="Nat. Commun.">
        <title>Thousands of microbial genomes shed light on interconnected biogeochemical processes in an aquifer system.</title>
        <authorList>
            <person name="Anantharaman K."/>
            <person name="Brown C.T."/>
            <person name="Hug L.A."/>
            <person name="Sharon I."/>
            <person name="Castelle C.J."/>
            <person name="Probst A.J."/>
            <person name="Thomas B.C."/>
            <person name="Singh A."/>
            <person name="Wilkins M.J."/>
            <person name="Karaoz U."/>
            <person name="Brodie E.L."/>
            <person name="Williams K.H."/>
            <person name="Hubbard S.S."/>
            <person name="Banfield J.F."/>
        </authorList>
    </citation>
    <scope>NUCLEOTIDE SEQUENCE [LARGE SCALE GENOMIC DNA]</scope>
</reference>
<name>A0A1F6NR47_9BACT</name>
<dbReference type="AlphaFoldDB" id="A0A1F6NR47"/>
<sequence>MQETNRGMCQYCHNNCGSTCEGSIRADRVAHPEQYAELDPNQGDTLKIKDTPDAVKRQRDIENDRASHADQYDELDKWR</sequence>
<organism evidence="2 3">
    <name type="scientific">Candidatus Magasanikbacteria bacterium RIFOXYC12_FULL_33_11</name>
    <dbReference type="NCBI Taxonomy" id="1798701"/>
    <lineage>
        <taxon>Bacteria</taxon>
        <taxon>Candidatus Magasanikiibacteriota</taxon>
    </lineage>
</organism>
<dbReference type="Proteomes" id="UP000178349">
    <property type="component" value="Unassembled WGS sequence"/>
</dbReference>
<gene>
    <name evidence="2" type="ORF">A2493_01595</name>
</gene>
<feature type="compositionally biased region" description="Basic and acidic residues" evidence="1">
    <location>
        <begin position="46"/>
        <end position="79"/>
    </location>
</feature>
<dbReference type="EMBL" id="MFQW01000019">
    <property type="protein sequence ID" value="OGH86427.1"/>
    <property type="molecule type" value="Genomic_DNA"/>
</dbReference>
<proteinExistence type="predicted"/>
<feature type="region of interest" description="Disordered" evidence="1">
    <location>
        <begin position="35"/>
        <end position="79"/>
    </location>
</feature>
<accession>A0A1F6NR47</accession>